<organism evidence="1 2">
    <name type="scientific">Sphagnum jensenii</name>
    <dbReference type="NCBI Taxonomy" id="128206"/>
    <lineage>
        <taxon>Eukaryota</taxon>
        <taxon>Viridiplantae</taxon>
        <taxon>Streptophyta</taxon>
        <taxon>Embryophyta</taxon>
        <taxon>Bryophyta</taxon>
        <taxon>Sphagnophytina</taxon>
        <taxon>Sphagnopsida</taxon>
        <taxon>Sphagnales</taxon>
        <taxon>Sphagnaceae</taxon>
        <taxon>Sphagnum</taxon>
    </lineage>
</organism>
<sequence>MQSRLQSRLRSSDTQNPDVKGYIQMVLERDEWLQNVELYLSKDLCLVTFSYCQPIFDVGDPVSLMLAICEILNHYDTCSEATHNLLIELVLKLRRVYEDDQFSADRKHAIFWLFLADSCAMLLRLHEAFRLSSPDVPDVQSVEQMDRRIPEAQTFLNLLQLYHRADGCPYPSFFEQSFAETVETVQQREDERNARRIVEMLDSNQDLVQFACILDVIRGQFGIGMVQEWQ</sequence>
<comment type="caution">
    <text evidence="1">The sequence shown here is derived from an EMBL/GenBank/DDBJ whole genome shotgun (WGS) entry which is preliminary data.</text>
</comment>
<accession>A0ABP1A183</accession>
<name>A0ABP1A183_9BRYO</name>
<dbReference type="EMBL" id="CAXHBF010000558">
    <property type="protein sequence ID" value="CAK9856675.1"/>
    <property type="molecule type" value="Genomic_DNA"/>
</dbReference>
<protein>
    <submittedName>
        <fullName evidence="1">Uncharacterized protein</fullName>
    </submittedName>
</protein>
<gene>
    <name evidence="1" type="ORF">CSSPJE1EN2_LOCUS26607</name>
</gene>
<keyword evidence="2" id="KW-1185">Reference proteome</keyword>
<reference evidence="1" key="1">
    <citation type="submission" date="2024-03" db="EMBL/GenBank/DDBJ databases">
        <authorList>
            <consortium name="ELIXIR-Norway"/>
            <consortium name="Elixir Norway"/>
        </authorList>
    </citation>
    <scope>NUCLEOTIDE SEQUENCE</scope>
</reference>
<dbReference type="Proteomes" id="UP001497522">
    <property type="component" value="Unassembled WGS sequence"/>
</dbReference>
<evidence type="ECO:0000313" key="1">
    <source>
        <dbReference type="EMBL" id="CAK9856675.1"/>
    </source>
</evidence>
<proteinExistence type="predicted"/>
<evidence type="ECO:0000313" key="2">
    <source>
        <dbReference type="Proteomes" id="UP001497522"/>
    </source>
</evidence>